<gene>
    <name evidence="1" type="ORF">BDY19DRAFT_1082307</name>
</gene>
<dbReference type="Proteomes" id="UP001055072">
    <property type="component" value="Unassembled WGS sequence"/>
</dbReference>
<keyword evidence="2" id="KW-1185">Reference proteome</keyword>
<evidence type="ECO:0000313" key="1">
    <source>
        <dbReference type="EMBL" id="KAI0094021.1"/>
    </source>
</evidence>
<accession>A0ACB8UI99</accession>
<comment type="caution">
    <text evidence="1">The sequence shown here is derived from an EMBL/GenBank/DDBJ whole genome shotgun (WGS) entry which is preliminary data.</text>
</comment>
<evidence type="ECO:0000313" key="2">
    <source>
        <dbReference type="Proteomes" id="UP001055072"/>
    </source>
</evidence>
<reference evidence="1" key="1">
    <citation type="journal article" date="2021" name="Environ. Microbiol.">
        <title>Gene family expansions and transcriptome signatures uncover fungal adaptations to wood decay.</title>
        <authorList>
            <person name="Hage H."/>
            <person name="Miyauchi S."/>
            <person name="Viragh M."/>
            <person name="Drula E."/>
            <person name="Min B."/>
            <person name="Chaduli D."/>
            <person name="Navarro D."/>
            <person name="Favel A."/>
            <person name="Norest M."/>
            <person name="Lesage-Meessen L."/>
            <person name="Balint B."/>
            <person name="Merenyi Z."/>
            <person name="de Eugenio L."/>
            <person name="Morin E."/>
            <person name="Martinez A.T."/>
            <person name="Baldrian P."/>
            <person name="Stursova M."/>
            <person name="Martinez M.J."/>
            <person name="Novotny C."/>
            <person name="Magnuson J.K."/>
            <person name="Spatafora J.W."/>
            <person name="Maurice S."/>
            <person name="Pangilinan J."/>
            <person name="Andreopoulos W."/>
            <person name="LaButti K."/>
            <person name="Hundley H."/>
            <person name="Na H."/>
            <person name="Kuo A."/>
            <person name="Barry K."/>
            <person name="Lipzen A."/>
            <person name="Henrissat B."/>
            <person name="Riley R."/>
            <person name="Ahrendt S."/>
            <person name="Nagy L.G."/>
            <person name="Grigoriev I.V."/>
            <person name="Martin F."/>
            <person name="Rosso M.N."/>
        </authorList>
    </citation>
    <scope>NUCLEOTIDE SEQUENCE</scope>
    <source>
        <strain evidence="1">CBS 384.51</strain>
    </source>
</reference>
<organism evidence="1 2">
    <name type="scientific">Irpex rosettiformis</name>
    <dbReference type="NCBI Taxonomy" id="378272"/>
    <lineage>
        <taxon>Eukaryota</taxon>
        <taxon>Fungi</taxon>
        <taxon>Dikarya</taxon>
        <taxon>Basidiomycota</taxon>
        <taxon>Agaricomycotina</taxon>
        <taxon>Agaricomycetes</taxon>
        <taxon>Polyporales</taxon>
        <taxon>Irpicaceae</taxon>
        <taxon>Irpex</taxon>
    </lineage>
</organism>
<proteinExistence type="predicted"/>
<dbReference type="EMBL" id="MU274901">
    <property type="protein sequence ID" value="KAI0094021.1"/>
    <property type="molecule type" value="Genomic_DNA"/>
</dbReference>
<protein>
    <submittedName>
        <fullName evidence="1">HAD-like protein</fullName>
    </submittedName>
</protein>
<sequence length="280" mass="31525">MSSPHLKAVIFDIGGVVCRSPLIAISEFEREHGIPYNYINCSITQRGANGAWQRFERGEIPLFTFYDEFGRDLSDTALGNVWYREYCSQRGLECPQLPQSLDIDGRKLFGMMMRKSQSYDDRVVEAIRLIRAADQWRVIALTNNWATTNLEALGESQPVPAKYSGLDLKEEIKWLGWEEGAVSSQLRAMFDDFCDSSEQGMRKPEQRFYLLACNRSNIAPHEAVFLDDLGINLKAARELGMETIHVPIGGSLGALKTLEEKLGVDLTSGFELGEFTPSKL</sequence>
<name>A0ACB8UI99_9APHY</name>